<organism evidence="1 2">
    <name type="scientific">Candidatus Methylocalor cossyra</name>
    <dbReference type="NCBI Taxonomy" id="3108543"/>
    <lineage>
        <taxon>Bacteria</taxon>
        <taxon>Pseudomonadati</taxon>
        <taxon>Pseudomonadota</taxon>
        <taxon>Gammaproteobacteria</taxon>
        <taxon>Methylococcales</taxon>
        <taxon>Methylococcaceae</taxon>
        <taxon>Candidatus Methylocalor</taxon>
    </lineage>
</organism>
<evidence type="ECO:0000313" key="1">
    <source>
        <dbReference type="EMBL" id="CAL1241928.1"/>
    </source>
</evidence>
<proteinExistence type="predicted"/>
<reference evidence="1 2" key="1">
    <citation type="submission" date="2024-04" db="EMBL/GenBank/DDBJ databases">
        <authorList>
            <person name="Cremers G."/>
        </authorList>
    </citation>
    <scope>NUCLEOTIDE SEQUENCE [LARGE SCALE GENOMIC DNA]</scope>
    <source>
        <strain evidence="1">MeCH1-AG</strain>
    </source>
</reference>
<dbReference type="Proteomes" id="UP001497493">
    <property type="component" value="Chromosome"/>
</dbReference>
<keyword evidence="2" id="KW-1185">Reference proteome</keyword>
<evidence type="ECO:0000313" key="2">
    <source>
        <dbReference type="Proteomes" id="UP001497493"/>
    </source>
</evidence>
<name>A0ABM9NMQ6_9GAMM</name>
<gene>
    <name evidence="1" type="ORF">MECH1_V1_3152</name>
</gene>
<dbReference type="EMBL" id="OZ026884">
    <property type="protein sequence ID" value="CAL1241928.1"/>
    <property type="molecule type" value="Genomic_DNA"/>
</dbReference>
<accession>A0ABM9NMQ6</accession>
<protein>
    <submittedName>
        <fullName evidence="1">Uncharacterized protein</fullName>
    </submittedName>
</protein>
<sequence>MTPWPRLGWPPLLGHRRERGTAGILEGGQWLAARIGHERRYAITTSTALVRHGEDVAP</sequence>